<dbReference type="EMBL" id="CP138900">
    <property type="protein sequence ID" value="WPK27707.1"/>
    <property type="molecule type" value="Genomic_DNA"/>
</dbReference>
<dbReference type="InterPro" id="IPR036324">
    <property type="entry name" value="Mn/Fe_SOD_N_sf"/>
</dbReference>
<protein>
    <recommendedName>
        <fullName evidence="2">Manganese/iron superoxide dismutase C-terminal domain-containing protein</fullName>
    </recommendedName>
</protein>
<dbReference type="SUPFAM" id="SSF46609">
    <property type="entry name" value="Fe,Mn superoxide dismutase (SOD), N-terminal domain"/>
    <property type="match status" value="1"/>
</dbReference>
<dbReference type="Gene3D" id="3.55.40.20">
    <property type="entry name" value="Iron/manganese superoxide dismutase, C-terminal domain"/>
    <property type="match status" value="1"/>
</dbReference>
<dbReference type="GeneID" id="88176163"/>
<organism evidence="3 4">
    <name type="scientific">Australozyma saopauloensis</name>
    <dbReference type="NCBI Taxonomy" id="291208"/>
    <lineage>
        <taxon>Eukaryota</taxon>
        <taxon>Fungi</taxon>
        <taxon>Dikarya</taxon>
        <taxon>Ascomycota</taxon>
        <taxon>Saccharomycotina</taxon>
        <taxon>Pichiomycetes</taxon>
        <taxon>Metschnikowiaceae</taxon>
        <taxon>Australozyma</taxon>
    </lineage>
</organism>
<dbReference type="GO" id="GO:0004784">
    <property type="term" value="F:superoxide dismutase activity"/>
    <property type="evidence" value="ECO:0007669"/>
    <property type="project" value="InterPro"/>
</dbReference>
<dbReference type="Proteomes" id="UP001338582">
    <property type="component" value="Chromosome 7"/>
</dbReference>
<name>A0AAX4HGH8_9ASCO</name>
<dbReference type="KEGG" id="asau:88176163"/>
<feature type="domain" description="Manganese/iron superoxide dismutase C-terminal" evidence="2">
    <location>
        <begin position="266"/>
        <end position="308"/>
    </location>
</feature>
<accession>A0AAX4HGH8</accession>
<dbReference type="PANTHER" id="PTHR43595:SF2">
    <property type="entry name" value="SMALL RIBOSOMAL SUBUNIT PROTEIN MS42"/>
    <property type="match status" value="1"/>
</dbReference>
<evidence type="ECO:0000313" key="4">
    <source>
        <dbReference type="Proteomes" id="UP001338582"/>
    </source>
</evidence>
<gene>
    <name evidence="3" type="ORF">PUMCH_005104</name>
</gene>
<dbReference type="RefSeq" id="XP_062880084.1">
    <property type="nucleotide sequence ID" value="XM_063024014.1"/>
</dbReference>
<dbReference type="PANTHER" id="PTHR43595">
    <property type="entry name" value="37S RIBOSOMAL PROTEIN S26, MITOCHONDRIAL"/>
    <property type="match status" value="1"/>
</dbReference>
<reference evidence="3 4" key="1">
    <citation type="submission" date="2023-10" db="EMBL/GenBank/DDBJ databases">
        <title>Draft Genome Sequence of Candida saopaulonensis from a very Premature Infant with Sepsis.</title>
        <authorList>
            <person name="Ning Y."/>
            <person name="Dai R."/>
            <person name="Xiao M."/>
            <person name="Xu Y."/>
            <person name="Yan Q."/>
            <person name="Zhang L."/>
        </authorList>
    </citation>
    <scope>NUCLEOTIDE SEQUENCE [LARGE SCALE GENOMIC DNA]</scope>
    <source>
        <strain evidence="3 4">19XY460</strain>
    </source>
</reference>
<dbReference type="InterPro" id="IPR036314">
    <property type="entry name" value="SOD_C_sf"/>
</dbReference>
<dbReference type="GO" id="GO:0005737">
    <property type="term" value="C:cytoplasm"/>
    <property type="evidence" value="ECO:0007669"/>
    <property type="project" value="TreeGrafter"/>
</dbReference>
<proteinExistence type="predicted"/>
<dbReference type="GO" id="GO:0046872">
    <property type="term" value="F:metal ion binding"/>
    <property type="evidence" value="ECO:0007669"/>
    <property type="project" value="InterPro"/>
</dbReference>
<dbReference type="Pfam" id="PF02777">
    <property type="entry name" value="Sod_Fe_C"/>
    <property type="match status" value="1"/>
</dbReference>
<keyword evidence="4" id="KW-1185">Reference proteome</keyword>
<sequence length="312" mass="35424">MNLFDSKYSTDLQSQITLSCQILLSLQIHPLPLYACTHTQNFSTTTAPHMFTKIALAGRSSRRSQFGIIKRSLHDVPVLKKQPEFAQNGIAGLYSANGFKSAWSEYQKYLTTNLTLKTKGTQHETRTPFQIILLTSKNGLEQPIFHYASQAHNNHLFFELLTDKDAAAETVPSRFLMERLADENILTLQDLKDKIIEAANTLTGQGWVYLVERGDKSLKVVASNNDGTPYYFGRGASFDMNGAISESTYEQYEALKEQIKEDELDFTLPLLAINVWDVAFWADYGLNGKQEYLKNVVDCISWDVVNQRRFQI</sequence>
<dbReference type="AlphaFoldDB" id="A0AAX4HGH8"/>
<comment type="function">
    <text evidence="1">Component of the mitochondrial ribosome (mitoribosome), a dedicated translation machinery responsible for the synthesis of mitochondrial genome-encoded proteins, including at least some of the essential transmembrane subunits of the mitochondrial respiratory chain. The mitoribosomes are attached to the mitochondrial inner membrane and translation products are cotranslationally integrated into the membrane.</text>
</comment>
<dbReference type="SUPFAM" id="SSF54719">
    <property type="entry name" value="Fe,Mn superoxide dismutase (SOD), C-terminal domain"/>
    <property type="match status" value="1"/>
</dbReference>
<evidence type="ECO:0000259" key="2">
    <source>
        <dbReference type="Pfam" id="PF02777"/>
    </source>
</evidence>
<evidence type="ECO:0000313" key="3">
    <source>
        <dbReference type="EMBL" id="WPK27707.1"/>
    </source>
</evidence>
<evidence type="ECO:0000256" key="1">
    <source>
        <dbReference type="ARBA" id="ARBA00037226"/>
    </source>
</evidence>
<dbReference type="InterPro" id="IPR019832">
    <property type="entry name" value="Mn/Fe_SOD_C"/>
</dbReference>